<protein>
    <recommendedName>
        <fullName evidence="1">non-specific serine/threonine protein kinase</fullName>
        <ecNumber evidence="1">2.7.11.1</ecNumber>
    </recommendedName>
</protein>
<dbReference type="Gene3D" id="1.10.510.10">
    <property type="entry name" value="Transferase(Phosphotransferase) domain 1"/>
    <property type="match status" value="1"/>
</dbReference>
<dbReference type="AlphaFoldDB" id="A0A1M3T6B7"/>
<evidence type="ECO:0000256" key="4">
    <source>
        <dbReference type="ARBA" id="ARBA00022741"/>
    </source>
</evidence>
<feature type="domain" description="Protein kinase" evidence="10">
    <location>
        <begin position="79"/>
        <end position="391"/>
    </location>
</feature>
<keyword evidence="4 9" id="KW-0547">Nucleotide-binding</keyword>
<dbReference type="PANTHER" id="PTHR47634:SF9">
    <property type="entry name" value="PROTEIN KINASE DOMAIN-CONTAINING PROTEIN-RELATED"/>
    <property type="match status" value="1"/>
</dbReference>
<evidence type="ECO:0000256" key="6">
    <source>
        <dbReference type="ARBA" id="ARBA00022840"/>
    </source>
</evidence>
<comment type="catalytic activity">
    <reaction evidence="8">
        <text>L-seryl-[protein] + ATP = O-phospho-L-seryl-[protein] + ADP + H(+)</text>
        <dbReference type="Rhea" id="RHEA:17989"/>
        <dbReference type="Rhea" id="RHEA-COMP:9863"/>
        <dbReference type="Rhea" id="RHEA-COMP:11604"/>
        <dbReference type="ChEBI" id="CHEBI:15378"/>
        <dbReference type="ChEBI" id="CHEBI:29999"/>
        <dbReference type="ChEBI" id="CHEBI:30616"/>
        <dbReference type="ChEBI" id="CHEBI:83421"/>
        <dbReference type="ChEBI" id="CHEBI:456216"/>
        <dbReference type="EC" id="2.7.11.1"/>
    </reaction>
</comment>
<evidence type="ECO:0000256" key="2">
    <source>
        <dbReference type="ARBA" id="ARBA00022527"/>
    </source>
</evidence>
<evidence type="ECO:0000256" key="8">
    <source>
        <dbReference type="ARBA" id="ARBA00048679"/>
    </source>
</evidence>
<evidence type="ECO:0000313" key="11">
    <source>
        <dbReference type="EMBL" id="OJZ82281.1"/>
    </source>
</evidence>
<dbReference type="InterPro" id="IPR051334">
    <property type="entry name" value="SRPK"/>
</dbReference>
<dbReference type="Gene3D" id="3.30.200.20">
    <property type="entry name" value="Phosphorylase Kinase, domain 1"/>
    <property type="match status" value="1"/>
</dbReference>
<name>A0A1M3T6B7_ASPLC</name>
<dbReference type="GO" id="GO:0005737">
    <property type="term" value="C:cytoplasm"/>
    <property type="evidence" value="ECO:0007669"/>
    <property type="project" value="TreeGrafter"/>
</dbReference>
<keyword evidence="6 9" id="KW-0067">ATP-binding</keyword>
<evidence type="ECO:0000256" key="9">
    <source>
        <dbReference type="PROSITE-ProRule" id="PRU10141"/>
    </source>
</evidence>
<dbReference type="InterPro" id="IPR000719">
    <property type="entry name" value="Prot_kinase_dom"/>
</dbReference>
<keyword evidence="2" id="KW-0723">Serine/threonine-protein kinase</keyword>
<dbReference type="InterPro" id="IPR017441">
    <property type="entry name" value="Protein_kinase_ATP_BS"/>
</dbReference>
<dbReference type="EMBL" id="KV878248">
    <property type="protein sequence ID" value="OJZ82281.1"/>
    <property type="molecule type" value="Genomic_DNA"/>
</dbReference>
<dbReference type="SMART" id="SM00220">
    <property type="entry name" value="S_TKc"/>
    <property type="match status" value="1"/>
</dbReference>
<dbReference type="GO" id="GO:0005524">
    <property type="term" value="F:ATP binding"/>
    <property type="evidence" value="ECO:0007669"/>
    <property type="project" value="UniProtKB-UniRule"/>
</dbReference>
<accession>A0A1M3T6B7</accession>
<dbReference type="OrthoDB" id="5979581at2759"/>
<keyword evidence="3" id="KW-0808">Transferase</keyword>
<dbReference type="GO" id="GO:0000245">
    <property type="term" value="P:spliceosomal complex assembly"/>
    <property type="evidence" value="ECO:0007669"/>
    <property type="project" value="TreeGrafter"/>
</dbReference>
<feature type="binding site" evidence="9">
    <location>
        <position position="108"/>
    </location>
    <ligand>
        <name>ATP</name>
        <dbReference type="ChEBI" id="CHEBI:30616"/>
    </ligand>
</feature>
<dbReference type="VEuPathDB" id="FungiDB:ASPFODRAFT_36693"/>
<evidence type="ECO:0000256" key="3">
    <source>
        <dbReference type="ARBA" id="ARBA00022679"/>
    </source>
</evidence>
<dbReference type="PROSITE" id="PS00107">
    <property type="entry name" value="PROTEIN_KINASE_ATP"/>
    <property type="match status" value="1"/>
</dbReference>
<evidence type="ECO:0000259" key="10">
    <source>
        <dbReference type="PROSITE" id="PS50011"/>
    </source>
</evidence>
<dbReference type="PANTHER" id="PTHR47634">
    <property type="entry name" value="PROTEIN KINASE DOMAIN-CONTAINING PROTEIN-RELATED"/>
    <property type="match status" value="1"/>
</dbReference>
<dbReference type="Pfam" id="PF00069">
    <property type="entry name" value="Pkinase"/>
    <property type="match status" value="1"/>
</dbReference>
<dbReference type="Proteomes" id="UP000184063">
    <property type="component" value="Unassembled WGS sequence"/>
</dbReference>
<dbReference type="GO" id="GO:0050684">
    <property type="term" value="P:regulation of mRNA processing"/>
    <property type="evidence" value="ECO:0007669"/>
    <property type="project" value="TreeGrafter"/>
</dbReference>
<evidence type="ECO:0000256" key="5">
    <source>
        <dbReference type="ARBA" id="ARBA00022777"/>
    </source>
</evidence>
<reference evidence="12" key="1">
    <citation type="journal article" date="2017" name="Genome Biol.">
        <title>Comparative genomics reveals high biological diversity and specific adaptations in the industrially and medically important fungal genus Aspergillus.</title>
        <authorList>
            <person name="de Vries R.P."/>
            <person name="Riley R."/>
            <person name="Wiebenga A."/>
            <person name="Aguilar-Osorio G."/>
            <person name="Amillis S."/>
            <person name="Uchima C.A."/>
            <person name="Anderluh G."/>
            <person name="Asadollahi M."/>
            <person name="Askin M."/>
            <person name="Barry K."/>
            <person name="Battaglia E."/>
            <person name="Bayram O."/>
            <person name="Benocci T."/>
            <person name="Braus-Stromeyer S.A."/>
            <person name="Caldana C."/>
            <person name="Canovas D."/>
            <person name="Cerqueira G.C."/>
            <person name="Chen F."/>
            <person name="Chen W."/>
            <person name="Choi C."/>
            <person name="Clum A."/>
            <person name="Dos Santos R.A."/>
            <person name="Damasio A.R."/>
            <person name="Diallinas G."/>
            <person name="Emri T."/>
            <person name="Fekete E."/>
            <person name="Flipphi M."/>
            <person name="Freyberg S."/>
            <person name="Gallo A."/>
            <person name="Gournas C."/>
            <person name="Habgood R."/>
            <person name="Hainaut M."/>
            <person name="Harispe M.L."/>
            <person name="Henrissat B."/>
            <person name="Hilden K.S."/>
            <person name="Hope R."/>
            <person name="Hossain A."/>
            <person name="Karabika E."/>
            <person name="Karaffa L."/>
            <person name="Karanyi Z."/>
            <person name="Krasevec N."/>
            <person name="Kuo A."/>
            <person name="Kusch H."/>
            <person name="LaButti K."/>
            <person name="Lagendijk E.L."/>
            <person name="Lapidus A."/>
            <person name="Levasseur A."/>
            <person name="Lindquist E."/>
            <person name="Lipzen A."/>
            <person name="Logrieco A.F."/>
            <person name="MacCabe A."/>
            <person name="Maekelae M.R."/>
            <person name="Malavazi I."/>
            <person name="Melin P."/>
            <person name="Meyer V."/>
            <person name="Mielnichuk N."/>
            <person name="Miskei M."/>
            <person name="Molnar A.P."/>
            <person name="Mule G."/>
            <person name="Ngan C.Y."/>
            <person name="Orejas M."/>
            <person name="Orosz E."/>
            <person name="Ouedraogo J.P."/>
            <person name="Overkamp K.M."/>
            <person name="Park H.-S."/>
            <person name="Perrone G."/>
            <person name="Piumi F."/>
            <person name="Punt P.J."/>
            <person name="Ram A.F."/>
            <person name="Ramon A."/>
            <person name="Rauscher S."/>
            <person name="Record E."/>
            <person name="Riano-Pachon D.M."/>
            <person name="Robert V."/>
            <person name="Roehrig J."/>
            <person name="Ruller R."/>
            <person name="Salamov A."/>
            <person name="Salih N.S."/>
            <person name="Samson R.A."/>
            <person name="Sandor E."/>
            <person name="Sanguinetti M."/>
            <person name="Schuetze T."/>
            <person name="Sepcic K."/>
            <person name="Shelest E."/>
            <person name="Sherlock G."/>
            <person name="Sophianopoulou V."/>
            <person name="Squina F.M."/>
            <person name="Sun H."/>
            <person name="Susca A."/>
            <person name="Todd R.B."/>
            <person name="Tsang A."/>
            <person name="Unkles S.E."/>
            <person name="van de Wiele N."/>
            <person name="van Rossen-Uffink D."/>
            <person name="Oliveira J.V."/>
            <person name="Vesth T.C."/>
            <person name="Visser J."/>
            <person name="Yu J.-H."/>
            <person name="Zhou M."/>
            <person name="Andersen M.R."/>
            <person name="Archer D.B."/>
            <person name="Baker S.E."/>
            <person name="Benoit I."/>
            <person name="Brakhage A.A."/>
            <person name="Braus G.H."/>
            <person name="Fischer R."/>
            <person name="Frisvad J.C."/>
            <person name="Goldman G.H."/>
            <person name="Houbraken J."/>
            <person name="Oakley B."/>
            <person name="Pocsi I."/>
            <person name="Scazzocchio C."/>
            <person name="Seiboth B."/>
            <person name="vanKuyk P.A."/>
            <person name="Wortman J."/>
            <person name="Dyer P.S."/>
            <person name="Grigoriev I.V."/>
        </authorList>
    </citation>
    <scope>NUCLEOTIDE SEQUENCE [LARGE SCALE GENOMIC DNA]</scope>
    <source>
        <strain evidence="12">CBS 106.47</strain>
    </source>
</reference>
<evidence type="ECO:0000313" key="12">
    <source>
        <dbReference type="Proteomes" id="UP000184063"/>
    </source>
</evidence>
<dbReference type="GO" id="GO:0004674">
    <property type="term" value="F:protein serine/threonine kinase activity"/>
    <property type="evidence" value="ECO:0007669"/>
    <property type="project" value="UniProtKB-KW"/>
</dbReference>
<sequence length="404" mass="45479">MFRVLQTRSLACKQLPHIFRSLTSLNSLHLAYSTRAMPPPQWNNEAVYWPKDGVENLEGYSTGGYHPTYINDEFSNGRYRVVHKLGYGSYSTVWLAHDRKESRYVALKIVTADVSERSVESKILQHLQRGGDPNHPGRKYISSLLDQFSFKGPNGHHMCLVSEVAGCSVAESKENSPRFMFSLDIARAIAAQVTMGLAYMHSLGVPITRIDKAPIQSCAPAHAIIPMNLIIVPSDQVVNCRVKITDFGSSFFFGKEPLELHTPTALLPPEAFFQDPITPAADIWTLGCTLYDILGERPLFETWADDPDDVIGEMVSTLENGSWNPNSNRIQTPEFRPLDQRLWQMGRGETPQICELQEMEMASFKRLLEGMLAYELLERVSAREAMEADFMLNWARPALLRLGG</sequence>
<comment type="catalytic activity">
    <reaction evidence="7">
        <text>L-threonyl-[protein] + ATP = O-phospho-L-threonyl-[protein] + ADP + H(+)</text>
        <dbReference type="Rhea" id="RHEA:46608"/>
        <dbReference type="Rhea" id="RHEA-COMP:11060"/>
        <dbReference type="Rhea" id="RHEA-COMP:11605"/>
        <dbReference type="ChEBI" id="CHEBI:15378"/>
        <dbReference type="ChEBI" id="CHEBI:30013"/>
        <dbReference type="ChEBI" id="CHEBI:30616"/>
        <dbReference type="ChEBI" id="CHEBI:61977"/>
        <dbReference type="ChEBI" id="CHEBI:456216"/>
        <dbReference type="EC" id="2.7.11.1"/>
    </reaction>
</comment>
<dbReference type="GO" id="GO:0005634">
    <property type="term" value="C:nucleus"/>
    <property type="evidence" value="ECO:0007669"/>
    <property type="project" value="TreeGrafter"/>
</dbReference>
<dbReference type="InterPro" id="IPR011009">
    <property type="entry name" value="Kinase-like_dom_sf"/>
</dbReference>
<evidence type="ECO:0000256" key="1">
    <source>
        <dbReference type="ARBA" id="ARBA00012513"/>
    </source>
</evidence>
<dbReference type="EC" id="2.7.11.1" evidence="1"/>
<organism evidence="11 12">
    <name type="scientific">Aspergillus luchuensis (strain CBS 106.47)</name>
    <dbReference type="NCBI Taxonomy" id="1137211"/>
    <lineage>
        <taxon>Eukaryota</taxon>
        <taxon>Fungi</taxon>
        <taxon>Dikarya</taxon>
        <taxon>Ascomycota</taxon>
        <taxon>Pezizomycotina</taxon>
        <taxon>Eurotiomycetes</taxon>
        <taxon>Eurotiomycetidae</taxon>
        <taxon>Eurotiales</taxon>
        <taxon>Aspergillaceae</taxon>
        <taxon>Aspergillus</taxon>
        <taxon>Aspergillus subgen. Circumdati</taxon>
    </lineage>
</organism>
<proteinExistence type="predicted"/>
<evidence type="ECO:0000256" key="7">
    <source>
        <dbReference type="ARBA" id="ARBA00047899"/>
    </source>
</evidence>
<keyword evidence="5" id="KW-0418">Kinase</keyword>
<gene>
    <name evidence="11" type="ORF">ASPFODRAFT_36693</name>
</gene>
<dbReference type="SUPFAM" id="SSF56112">
    <property type="entry name" value="Protein kinase-like (PK-like)"/>
    <property type="match status" value="1"/>
</dbReference>
<dbReference type="PROSITE" id="PS50011">
    <property type="entry name" value="PROTEIN_KINASE_DOM"/>
    <property type="match status" value="1"/>
</dbReference>